<dbReference type="AlphaFoldDB" id="A0AAW0C9Z7"/>
<dbReference type="GO" id="GO:0000978">
    <property type="term" value="F:RNA polymerase II cis-regulatory region sequence-specific DNA binding"/>
    <property type="evidence" value="ECO:0007669"/>
    <property type="project" value="TreeGrafter"/>
</dbReference>
<accession>A0AAW0C9Z7</accession>
<feature type="region of interest" description="Disordered" evidence="5">
    <location>
        <begin position="36"/>
        <end position="108"/>
    </location>
</feature>
<dbReference type="SUPFAM" id="SSF57667">
    <property type="entry name" value="beta-beta-alpha zinc fingers"/>
    <property type="match status" value="1"/>
</dbReference>
<evidence type="ECO:0000256" key="1">
    <source>
        <dbReference type="ARBA" id="ARBA00022723"/>
    </source>
</evidence>
<dbReference type="EMBL" id="JAYKXP010000053">
    <property type="protein sequence ID" value="KAK7035406.1"/>
    <property type="molecule type" value="Genomic_DNA"/>
</dbReference>
<feature type="domain" description="C2H2-type" evidence="6">
    <location>
        <begin position="139"/>
        <end position="168"/>
    </location>
</feature>
<dbReference type="SMART" id="SM00355">
    <property type="entry name" value="ZnF_C2H2"/>
    <property type="match status" value="3"/>
</dbReference>
<dbReference type="PROSITE" id="PS50157">
    <property type="entry name" value="ZINC_FINGER_C2H2_2"/>
    <property type="match status" value="2"/>
</dbReference>
<name>A0AAW0C9Z7_9AGAR</name>
<organism evidence="7 8">
    <name type="scientific">Paramarasmius palmivorus</name>
    <dbReference type="NCBI Taxonomy" id="297713"/>
    <lineage>
        <taxon>Eukaryota</taxon>
        <taxon>Fungi</taxon>
        <taxon>Dikarya</taxon>
        <taxon>Basidiomycota</taxon>
        <taxon>Agaricomycotina</taxon>
        <taxon>Agaricomycetes</taxon>
        <taxon>Agaricomycetidae</taxon>
        <taxon>Agaricales</taxon>
        <taxon>Marasmiineae</taxon>
        <taxon>Marasmiaceae</taxon>
        <taxon>Paramarasmius</taxon>
    </lineage>
</organism>
<evidence type="ECO:0000313" key="8">
    <source>
        <dbReference type="Proteomes" id="UP001383192"/>
    </source>
</evidence>
<keyword evidence="3" id="KW-0862">Zinc</keyword>
<dbReference type="GO" id="GO:0008270">
    <property type="term" value="F:zinc ion binding"/>
    <property type="evidence" value="ECO:0007669"/>
    <property type="project" value="UniProtKB-KW"/>
</dbReference>
<dbReference type="PROSITE" id="PS00028">
    <property type="entry name" value="ZINC_FINGER_C2H2_1"/>
    <property type="match status" value="2"/>
</dbReference>
<feature type="compositionally biased region" description="Basic residues" evidence="5">
    <location>
        <begin position="93"/>
        <end position="105"/>
    </location>
</feature>
<feature type="domain" description="C2H2-type" evidence="6">
    <location>
        <begin position="107"/>
        <end position="136"/>
    </location>
</feature>
<feature type="compositionally biased region" description="Polar residues" evidence="5">
    <location>
        <begin position="37"/>
        <end position="52"/>
    </location>
</feature>
<evidence type="ECO:0000256" key="3">
    <source>
        <dbReference type="ARBA" id="ARBA00022833"/>
    </source>
</evidence>
<dbReference type="PANTHER" id="PTHR23235:SF120">
    <property type="entry name" value="KRUPPEL-LIKE FACTOR 15"/>
    <property type="match status" value="1"/>
</dbReference>
<evidence type="ECO:0000256" key="2">
    <source>
        <dbReference type="ARBA" id="ARBA00022771"/>
    </source>
</evidence>
<evidence type="ECO:0000313" key="7">
    <source>
        <dbReference type="EMBL" id="KAK7035406.1"/>
    </source>
</evidence>
<comment type="caution">
    <text evidence="7">The sequence shown here is derived from an EMBL/GenBank/DDBJ whole genome shotgun (WGS) entry which is preliminary data.</text>
</comment>
<keyword evidence="2 4" id="KW-0863">Zinc-finger</keyword>
<feature type="compositionally biased region" description="Low complexity" evidence="5">
    <location>
        <begin position="70"/>
        <end position="85"/>
    </location>
</feature>
<protein>
    <recommendedName>
        <fullName evidence="6">C2H2-type domain-containing protein</fullName>
    </recommendedName>
</protein>
<keyword evidence="8" id="KW-1185">Reference proteome</keyword>
<dbReference type="Gene3D" id="3.30.160.60">
    <property type="entry name" value="Classic Zinc Finger"/>
    <property type="match status" value="2"/>
</dbReference>
<dbReference type="InterPro" id="IPR013087">
    <property type="entry name" value="Znf_C2H2_type"/>
</dbReference>
<evidence type="ECO:0000256" key="5">
    <source>
        <dbReference type="SAM" id="MobiDB-lite"/>
    </source>
</evidence>
<proteinExistence type="predicted"/>
<dbReference type="GO" id="GO:0000981">
    <property type="term" value="F:DNA-binding transcription factor activity, RNA polymerase II-specific"/>
    <property type="evidence" value="ECO:0007669"/>
    <property type="project" value="TreeGrafter"/>
</dbReference>
<reference evidence="7 8" key="1">
    <citation type="submission" date="2024-01" db="EMBL/GenBank/DDBJ databases">
        <title>A draft genome for a cacao thread blight-causing isolate of Paramarasmius palmivorus.</title>
        <authorList>
            <person name="Baruah I.K."/>
            <person name="Bukari Y."/>
            <person name="Amoako-Attah I."/>
            <person name="Meinhardt L.W."/>
            <person name="Bailey B.A."/>
            <person name="Cohen S.P."/>
        </authorList>
    </citation>
    <scope>NUCLEOTIDE SEQUENCE [LARGE SCALE GENOMIC DNA]</scope>
    <source>
        <strain evidence="7 8">GH-12</strain>
    </source>
</reference>
<evidence type="ECO:0000259" key="6">
    <source>
        <dbReference type="PROSITE" id="PS50157"/>
    </source>
</evidence>
<sequence>MQMIDHSSVFAFDGGAFPTTYWDSISGLVDADDSIRSESNPFGTASSGTPSTMPDMASASPSTSEHMDIPSSSSATSLSGGSPTPWEVDGSKSRKKQRSSSHRARPFPCTHPNCERSFTSNYTLETHMLSHKPKNKQPYQCTIGCGALFSRKHDRQRHEVSQHGKPTKWVCSHCSNFFSSEKTLSSHTYNCRRNRRSKNFVDGPETDELI</sequence>
<dbReference type="Proteomes" id="UP001383192">
    <property type="component" value="Unassembled WGS sequence"/>
</dbReference>
<dbReference type="InterPro" id="IPR036236">
    <property type="entry name" value="Znf_C2H2_sf"/>
</dbReference>
<keyword evidence="1" id="KW-0479">Metal-binding</keyword>
<dbReference type="PANTHER" id="PTHR23235">
    <property type="entry name" value="KRUEPPEL-LIKE TRANSCRIPTION FACTOR"/>
    <property type="match status" value="1"/>
</dbReference>
<gene>
    <name evidence="7" type="ORF">VNI00_011937</name>
</gene>
<dbReference type="Pfam" id="PF00096">
    <property type="entry name" value="zf-C2H2"/>
    <property type="match status" value="1"/>
</dbReference>
<evidence type="ECO:0000256" key="4">
    <source>
        <dbReference type="PROSITE-ProRule" id="PRU00042"/>
    </source>
</evidence>